<evidence type="ECO:0000313" key="3">
    <source>
        <dbReference type="Proteomes" id="UP000001996"/>
    </source>
</evidence>
<dbReference type="eggNOG" id="ENOG502RQDE">
    <property type="taxonomic scope" value="Eukaryota"/>
</dbReference>
<dbReference type="GeneID" id="5231549"/>
<evidence type="ECO:0000313" key="2">
    <source>
        <dbReference type="EMBL" id="EDK46351.1"/>
    </source>
</evidence>
<dbReference type="InParanoid" id="A5E4J3"/>
<dbReference type="AlphaFoldDB" id="A5E4J3"/>
<dbReference type="HOGENOM" id="CLU_147564_0_0_1"/>
<dbReference type="OrthoDB" id="548474at2759"/>
<accession>A5E4J3</accession>
<dbReference type="OMA" id="LWENKHS"/>
<evidence type="ECO:0000256" key="1">
    <source>
        <dbReference type="SAM" id="MobiDB-lite"/>
    </source>
</evidence>
<organism evidence="2 3">
    <name type="scientific">Lodderomyces elongisporus (strain ATCC 11503 / CBS 2605 / JCM 1781 / NBRC 1676 / NRRL YB-4239)</name>
    <name type="common">Yeast</name>
    <name type="synonym">Saccharomyces elongisporus</name>
    <dbReference type="NCBI Taxonomy" id="379508"/>
    <lineage>
        <taxon>Eukaryota</taxon>
        <taxon>Fungi</taxon>
        <taxon>Dikarya</taxon>
        <taxon>Ascomycota</taxon>
        <taxon>Saccharomycotina</taxon>
        <taxon>Pichiomycetes</taxon>
        <taxon>Debaryomycetaceae</taxon>
        <taxon>Candida/Lodderomyces clade</taxon>
        <taxon>Lodderomyces</taxon>
    </lineage>
</organism>
<proteinExistence type="predicted"/>
<sequence length="131" mass="15072">MSTYPILTQEQFKDAIKDISQYELEAKKAQQLAFIFKLIDTNNELHRELSTDGNDESLSPDDVKLYKETIDENKESLLNQIERIHLINIELVRRGILSESKASAEEKKLHDDVKKRTEPNESANETEGVVL</sequence>
<reference evidence="2 3" key="1">
    <citation type="journal article" date="2009" name="Nature">
        <title>Evolution of pathogenicity and sexual reproduction in eight Candida genomes.</title>
        <authorList>
            <person name="Butler G."/>
            <person name="Rasmussen M.D."/>
            <person name="Lin M.F."/>
            <person name="Santos M.A."/>
            <person name="Sakthikumar S."/>
            <person name="Munro C.A."/>
            <person name="Rheinbay E."/>
            <person name="Grabherr M."/>
            <person name="Forche A."/>
            <person name="Reedy J.L."/>
            <person name="Agrafioti I."/>
            <person name="Arnaud M.B."/>
            <person name="Bates S."/>
            <person name="Brown A.J."/>
            <person name="Brunke S."/>
            <person name="Costanzo M.C."/>
            <person name="Fitzpatrick D.A."/>
            <person name="de Groot P.W."/>
            <person name="Harris D."/>
            <person name="Hoyer L.L."/>
            <person name="Hube B."/>
            <person name="Klis F.M."/>
            <person name="Kodira C."/>
            <person name="Lennard N."/>
            <person name="Logue M.E."/>
            <person name="Martin R."/>
            <person name="Neiman A.M."/>
            <person name="Nikolaou E."/>
            <person name="Quail M.A."/>
            <person name="Quinn J."/>
            <person name="Santos M.C."/>
            <person name="Schmitzberger F.F."/>
            <person name="Sherlock G."/>
            <person name="Shah P."/>
            <person name="Silverstein K.A."/>
            <person name="Skrzypek M.S."/>
            <person name="Soll D."/>
            <person name="Staggs R."/>
            <person name="Stansfield I."/>
            <person name="Stumpf M.P."/>
            <person name="Sudbery P.E."/>
            <person name="Srikantha T."/>
            <person name="Zeng Q."/>
            <person name="Berman J."/>
            <person name="Berriman M."/>
            <person name="Heitman J."/>
            <person name="Gow N.A."/>
            <person name="Lorenz M.C."/>
            <person name="Birren B.W."/>
            <person name="Kellis M."/>
            <person name="Cuomo C.A."/>
        </authorList>
    </citation>
    <scope>NUCLEOTIDE SEQUENCE [LARGE SCALE GENOMIC DNA]</scope>
    <source>
        <strain evidence="3">ATCC 11503 / BCRC 21390 / CBS 2605 / JCM 1781 / NBRC 1676 / NRRL YB-4239</strain>
    </source>
</reference>
<dbReference type="Proteomes" id="UP000001996">
    <property type="component" value="Unassembled WGS sequence"/>
</dbReference>
<protein>
    <submittedName>
        <fullName evidence="2">Uncharacterized protein</fullName>
    </submittedName>
</protein>
<name>A5E4J3_LODEL</name>
<dbReference type="EMBL" id="CH981529">
    <property type="protein sequence ID" value="EDK46351.1"/>
    <property type="molecule type" value="Genomic_DNA"/>
</dbReference>
<keyword evidence="3" id="KW-1185">Reference proteome</keyword>
<dbReference type="KEGG" id="lel:PVL30_004252"/>
<gene>
    <name evidence="2" type="ORF">LELG_04532</name>
</gene>
<feature type="region of interest" description="Disordered" evidence="1">
    <location>
        <begin position="101"/>
        <end position="131"/>
    </location>
</feature>
<feature type="compositionally biased region" description="Basic and acidic residues" evidence="1">
    <location>
        <begin position="102"/>
        <end position="119"/>
    </location>
</feature>
<dbReference type="VEuPathDB" id="FungiDB:LELG_04532"/>